<proteinExistence type="predicted"/>
<feature type="compositionally biased region" description="Basic and acidic residues" evidence="1">
    <location>
        <begin position="25"/>
        <end position="36"/>
    </location>
</feature>
<reference evidence="2" key="1">
    <citation type="submission" date="2023-08" db="EMBL/GenBank/DDBJ databases">
        <authorList>
            <person name="Chen Y."/>
            <person name="Shah S."/>
            <person name="Dougan E. K."/>
            <person name="Thang M."/>
            <person name="Chan C."/>
        </authorList>
    </citation>
    <scope>NUCLEOTIDE SEQUENCE</scope>
</reference>
<sequence>MANQASGESGEAGAHCVAAAVTRQDWQEKEKVERQSVESLDLTALRDEAPSQIEEGNSSRRAKSSPDCPWPLSIRLVLDLRTLRSTGSLRSMSWQAPLLDAPDTLEAPARQSMTAPCEAEIDLHELRRQTLAAERVCDDFPVHGPGFSSHVWTYYKDSGAWSDGLCVSLQNPMHCMYCCCPPCAVLRLKQTLQRSIPLTVSLCGGRLRLETARAACVATAAVLPSL</sequence>
<name>A0AA36HN38_9DINO</name>
<evidence type="ECO:0000256" key="1">
    <source>
        <dbReference type="SAM" id="MobiDB-lite"/>
    </source>
</evidence>
<gene>
    <name evidence="2" type="ORF">EVOR1521_LOCUS2286</name>
</gene>
<evidence type="ECO:0000313" key="3">
    <source>
        <dbReference type="Proteomes" id="UP001178507"/>
    </source>
</evidence>
<dbReference type="EMBL" id="CAUJNA010000116">
    <property type="protein sequence ID" value="CAJ1372147.1"/>
    <property type="molecule type" value="Genomic_DNA"/>
</dbReference>
<accession>A0AA36HN38</accession>
<comment type="caution">
    <text evidence="2">The sequence shown here is derived from an EMBL/GenBank/DDBJ whole genome shotgun (WGS) entry which is preliminary data.</text>
</comment>
<feature type="region of interest" description="Disordered" evidence="1">
    <location>
        <begin position="24"/>
        <end position="66"/>
    </location>
</feature>
<dbReference type="AlphaFoldDB" id="A0AA36HN38"/>
<evidence type="ECO:0000313" key="2">
    <source>
        <dbReference type="EMBL" id="CAJ1372147.1"/>
    </source>
</evidence>
<keyword evidence="3" id="KW-1185">Reference proteome</keyword>
<organism evidence="2 3">
    <name type="scientific">Effrenium voratum</name>
    <dbReference type="NCBI Taxonomy" id="2562239"/>
    <lineage>
        <taxon>Eukaryota</taxon>
        <taxon>Sar</taxon>
        <taxon>Alveolata</taxon>
        <taxon>Dinophyceae</taxon>
        <taxon>Suessiales</taxon>
        <taxon>Symbiodiniaceae</taxon>
        <taxon>Effrenium</taxon>
    </lineage>
</organism>
<protein>
    <submittedName>
        <fullName evidence="2">Uncharacterized protein</fullName>
    </submittedName>
</protein>
<dbReference type="Proteomes" id="UP001178507">
    <property type="component" value="Unassembled WGS sequence"/>
</dbReference>